<gene>
    <name evidence="1" type="ORF">FRZ06_16300</name>
</gene>
<sequence length="367" mass="41274">MSLSEKPLLMRELIEKMDYMVRVMDEDHNVIYMNKKMREEFGHTLGEICYKLLERDDKCEHCVTHETSLTGEPDTKNVPIKGRFYNIISSPAQTDNDEKYSIEVFHDITDQKKTEDELLKHYEKLKADIEFAKHVQIRALPADGKYWSSLEIQSIYCPSEDLGGDIYDVIQMNEAESLLYIADVSGHGITSSLLTISLRQVVRGWASGNPANIKEVSELLLKNYIALGIDKEQYLTILFCLYNKEKRKITFLNAGHNCMPVLISKSGKVKEIDISGLPICALIGESGYETVTIPVHEGDRIVLYTDGITEAFNEARVPFDSSAVLKTLSEHADLDGKALAETVINAVNAYTNVPAVDDMAILVAKML</sequence>
<name>A0ACD1AEE6_9FIRM</name>
<organism evidence="1 2">
    <name type="scientific">Anoxybacterium hadale</name>
    <dbReference type="NCBI Taxonomy" id="3408580"/>
    <lineage>
        <taxon>Bacteria</taxon>
        <taxon>Bacillati</taxon>
        <taxon>Bacillota</taxon>
        <taxon>Clostridia</taxon>
        <taxon>Peptostreptococcales</taxon>
        <taxon>Anaerovoracaceae</taxon>
        <taxon>Anoxybacterium</taxon>
    </lineage>
</organism>
<proteinExistence type="predicted"/>
<keyword evidence="2" id="KW-1185">Reference proteome</keyword>
<protein>
    <submittedName>
        <fullName evidence="1">SpoIIE family protein phosphatase</fullName>
    </submittedName>
</protein>
<dbReference type="EMBL" id="CP042469">
    <property type="protein sequence ID" value="QOX64795.1"/>
    <property type="molecule type" value="Genomic_DNA"/>
</dbReference>
<accession>A0ACD1AEE6</accession>
<evidence type="ECO:0000313" key="2">
    <source>
        <dbReference type="Proteomes" id="UP000594014"/>
    </source>
</evidence>
<dbReference type="Proteomes" id="UP000594014">
    <property type="component" value="Chromosome"/>
</dbReference>
<evidence type="ECO:0000313" key="1">
    <source>
        <dbReference type="EMBL" id="QOX64795.1"/>
    </source>
</evidence>
<reference evidence="1" key="1">
    <citation type="submission" date="2019-08" db="EMBL/GenBank/DDBJ databases">
        <title>Genome sequence of Clostridiales bacterium MT110.</title>
        <authorList>
            <person name="Cao J."/>
        </authorList>
    </citation>
    <scope>NUCLEOTIDE SEQUENCE</scope>
    <source>
        <strain evidence="1">MT110</strain>
    </source>
</reference>